<keyword evidence="2" id="KW-0812">Transmembrane</keyword>
<sequence length="151" mass="15713">MKKLVMQLVLVLTLMIGVGAGTPALAKTVSGTGGTTRTSVYIVGNANLARLTAGNHADEGDGNVPSGDKPTTAGNDADQSVNNRQPAKKKSAPGAVVTMVKAGSADLIAGRLPQTSESRVFLMSVFGLLLLTVLMLSLIVYHQARLLKERE</sequence>
<evidence type="ECO:0000313" key="5">
    <source>
        <dbReference type="Proteomes" id="UP000297348"/>
    </source>
</evidence>
<keyword evidence="2" id="KW-1133">Transmembrane helix</keyword>
<evidence type="ECO:0000256" key="3">
    <source>
        <dbReference type="SAM" id="SignalP"/>
    </source>
</evidence>
<feature type="signal peptide" evidence="3">
    <location>
        <begin position="1"/>
        <end position="26"/>
    </location>
</feature>
<evidence type="ECO:0008006" key="6">
    <source>
        <dbReference type="Google" id="ProtNLM"/>
    </source>
</evidence>
<feature type="compositionally biased region" description="Polar residues" evidence="1">
    <location>
        <begin position="72"/>
        <end position="85"/>
    </location>
</feature>
<dbReference type="AlphaFoldDB" id="A0A4Z0JBD9"/>
<keyword evidence="5" id="KW-1185">Reference proteome</keyword>
<reference evidence="4 5" key="1">
    <citation type="submission" date="2018-10" db="EMBL/GenBank/DDBJ databases">
        <title>Lactobacillus sp. R7 and Lactobacillus sp. R19 isolated from fermented mustard green product of Taiwan.</title>
        <authorList>
            <person name="Lin S.-T."/>
        </authorList>
    </citation>
    <scope>NUCLEOTIDE SEQUENCE [LARGE SCALE GENOMIC DNA]</scope>
    <source>
        <strain evidence="4 5">BCRC 81129</strain>
    </source>
</reference>
<name>A0A4Z0JBD9_9LACO</name>
<dbReference type="Proteomes" id="UP000297348">
    <property type="component" value="Unassembled WGS sequence"/>
</dbReference>
<feature type="region of interest" description="Disordered" evidence="1">
    <location>
        <begin position="54"/>
        <end position="93"/>
    </location>
</feature>
<keyword evidence="2" id="KW-0472">Membrane</keyword>
<dbReference type="RefSeq" id="WP_135367237.1">
    <property type="nucleotide sequence ID" value="NZ_RKLX01000003.1"/>
</dbReference>
<feature type="chain" id="PRO_5021323501" description="Cell surface protein" evidence="3">
    <location>
        <begin position="27"/>
        <end position="151"/>
    </location>
</feature>
<proteinExistence type="predicted"/>
<keyword evidence="3" id="KW-0732">Signal</keyword>
<comment type="caution">
    <text evidence="4">The sequence shown here is derived from an EMBL/GenBank/DDBJ whole genome shotgun (WGS) entry which is preliminary data.</text>
</comment>
<dbReference type="OrthoDB" id="2297290at2"/>
<evidence type="ECO:0000256" key="1">
    <source>
        <dbReference type="SAM" id="MobiDB-lite"/>
    </source>
</evidence>
<dbReference type="EMBL" id="RKLX01000003">
    <property type="protein sequence ID" value="TGD19735.1"/>
    <property type="molecule type" value="Genomic_DNA"/>
</dbReference>
<gene>
    <name evidence="4" type="ORF">EGT51_02560</name>
</gene>
<evidence type="ECO:0000313" key="4">
    <source>
        <dbReference type="EMBL" id="TGD19735.1"/>
    </source>
</evidence>
<accession>A0A4Z0JBD9</accession>
<evidence type="ECO:0000256" key="2">
    <source>
        <dbReference type="SAM" id="Phobius"/>
    </source>
</evidence>
<organism evidence="4 5">
    <name type="scientific">Levilactobacillus suantsaiihabitans</name>
    <dbReference type="NCBI Taxonomy" id="2487722"/>
    <lineage>
        <taxon>Bacteria</taxon>
        <taxon>Bacillati</taxon>
        <taxon>Bacillota</taxon>
        <taxon>Bacilli</taxon>
        <taxon>Lactobacillales</taxon>
        <taxon>Lactobacillaceae</taxon>
        <taxon>Levilactobacillus</taxon>
    </lineage>
</organism>
<protein>
    <recommendedName>
        <fullName evidence="6">Cell surface protein</fullName>
    </recommendedName>
</protein>
<feature type="transmembrane region" description="Helical" evidence="2">
    <location>
        <begin position="120"/>
        <end position="141"/>
    </location>
</feature>